<dbReference type="GO" id="GO:0016614">
    <property type="term" value="F:oxidoreductase activity, acting on CH-OH group of donors"/>
    <property type="evidence" value="ECO:0007669"/>
    <property type="project" value="InterPro"/>
</dbReference>
<comment type="caution">
    <text evidence="9">The sequence shown here is derived from an EMBL/GenBank/DDBJ whole genome shotgun (WGS) entry which is preliminary data.</text>
</comment>
<organism evidence="9 10">
    <name type="scientific">Aphanothece hegewaldii CCALA 016</name>
    <dbReference type="NCBI Taxonomy" id="2107694"/>
    <lineage>
        <taxon>Bacteria</taxon>
        <taxon>Bacillati</taxon>
        <taxon>Cyanobacteriota</taxon>
        <taxon>Cyanophyceae</taxon>
        <taxon>Oscillatoriophycideae</taxon>
        <taxon>Chroococcales</taxon>
        <taxon>Aphanothecaceae</taxon>
        <taxon>Aphanothece</taxon>
    </lineage>
</organism>
<evidence type="ECO:0000256" key="2">
    <source>
        <dbReference type="ARBA" id="ARBA00010790"/>
    </source>
</evidence>
<dbReference type="Pfam" id="PF05199">
    <property type="entry name" value="GMC_oxred_C"/>
    <property type="match status" value="1"/>
</dbReference>
<evidence type="ECO:0000313" key="10">
    <source>
        <dbReference type="Proteomes" id="UP000239001"/>
    </source>
</evidence>
<keyword evidence="4" id="KW-0274">FAD</keyword>
<evidence type="ECO:0000259" key="8">
    <source>
        <dbReference type="Pfam" id="PF05199"/>
    </source>
</evidence>
<comment type="similarity">
    <text evidence="2">Belongs to the GMC oxidoreductase family.</text>
</comment>
<evidence type="ECO:0000259" key="6">
    <source>
        <dbReference type="Pfam" id="PF00732"/>
    </source>
</evidence>
<comment type="cofactor">
    <cofactor evidence="1">
        <name>FAD</name>
        <dbReference type="ChEBI" id="CHEBI:57692"/>
    </cofactor>
</comment>
<proteinExistence type="inferred from homology"/>
<dbReference type="Gene3D" id="3.50.50.60">
    <property type="entry name" value="FAD/NAD(P)-binding domain"/>
    <property type="match status" value="2"/>
</dbReference>
<dbReference type="InterPro" id="IPR036188">
    <property type="entry name" value="FAD/NAD-bd_sf"/>
</dbReference>
<feature type="domain" description="FAD-dependent oxidoreductase 2 FAD-binding" evidence="7">
    <location>
        <begin position="6"/>
        <end position="52"/>
    </location>
</feature>
<keyword evidence="5" id="KW-0560">Oxidoreductase</keyword>
<dbReference type="InterPro" id="IPR007867">
    <property type="entry name" value="GMC_OxRtase_C"/>
</dbReference>
<dbReference type="InterPro" id="IPR051473">
    <property type="entry name" value="P2Ox-like"/>
</dbReference>
<dbReference type="Pfam" id="PF00732">
    <property type="entry name" value="GMC_oxred_N"/>
    <property type="match status" value="1"/>
</dbReference>
<feature type="domain" description="Glucose-methanol-choline oxidoreductase N-terminal" evidence="6">
    <location>
        <begin position="245"/>
        <end position="353"/>
    </location>
</feature>
<dbReference type="InterPro" id="IPR003953">
    <property type="entry name" value="FAD-dep_OxRdtase_2_FAD-bd"/>
</dbReference>
<keyword evidence="10" id="KW-1185">Reference proteome</keyword>
<accession>A0A2T1M0S4</accession>
<evidence type="ECO:0000256" key="3">
    <source>
        <dbReference type="ARBA" id="ARBA00022630"/>
    </source>
</evidence>
<dbReference type="Proteomes" id="UP000239001">
    <property type="component" value="Unassembled WGS sequence"/>
</dbReference>
<dbReference type="Pfam" id="PF00890">
    <property type="entry name" value="FAD_binding_2"/>
    <property type="match status" value="1"/>
</dbReference>
<reference evidence="9 10" key="2">
    <citation type="submission" date="2018-03" db="EMBL/GenBank/DDBJ databases">
        <authorList>
            <person name="Keele B.F."/>
        </authorList>
    </citation>
    <scope>NUCLEOTIDE SEQUENCE [LARGE SCALE GENOMIC DNA]</scope>
    <source>
        <strain evidence="9 10">CCALA 016</strain>
    </source>
</reference>
<protein>
    <submittedName>
        <fullName evidence="9">GMC family oxidoreductase</fullName>
    </submittedName>
</protein>
<evidence type="ECO:0000259" key="7">
    <source>
        <dbReference type="Pfam" id="PF00890"/>
    </source>
</evidence>
<evidence type="ECO:0000256" key="4">
    <source>
        <dbReference type="ARBA" id="ARBA00022827"/>
    </source>
</evidence>
<reference evidence="9 10" key="1">
    <citation type="submission" date="2018-03" db="EMBL/GenBank/DDBJ databases">
        <title>The ancient ancestry and fast evolution of plastids.</title>
        <authorList>
            <person name="Moore K.R."/>
            <person name="Magnabosco C."/>
            <person name="Momper L."/>
            <person name="Gold D.A."/>
            <person name="Bosak T."/>
            <person name="Fournier G.P."/>
        </authorList>
    </citation>
    <scope>NUCLEOTIDE SEQUENCE [LARGE SCALE GENOMIC DNA]</scope>
    <source>
        <strain evidence="9 10">CCALA 016</strain>
    </source>
</reference>
<dbReference type="AlphaFoldDB" id="A0A2T1M0S4"/>
<feature type="domain" description="Glucose-methanol-choline oxidoreductase C-terminal" evidence="8">
    <location>
        <begin position="469"/>
        <end position="597"/>
    </location>
</feature>
<keyword evidence="3" id="KW-0285">Flavoprotein</keyword>
<name>A0A2T1M0S4_9CHRO</name>
<evidence type="ECO:0000256" key="1">
    <source>
        <dbReference type="ARBA" id="ARBA00001974"/>
    </source>
</evidence>
<gene>
    <name evidence="9" type="ORF">C7H19_07275</name>
</gene>
<dbReference type="SUPFAM" id="SSF51905">
    <property type="entry name" value="FAD/NAD(P)-binding domain"/>
    <property type="match status" value="1"/>
</dbReference>
<evidence type="ECO:0000313" key="9">
    <source>
        <dbReference type="EMBL" id="PSF38260.1"/>
    </source>
</evidence>
<dbReference type="RefSeq" id="WP_106456225.1">
    <property type="nucleotide sequence ID" value="NZ_PXOH01000005.1"/>
</dbReference>
<dbReference type="InterPro" id="IPR000172">
    <property type="entry name" value="GMC_OxRdtase_N"/>
</dbReference>
<evidence type="ECO:0000256" key="5">
    <source>
        <dbReference type="ARBA" id="ARBA00023002"/>
    </source>
</evidence>
<dbReference type="PANTHER" id="PTHR42784">
    <property type="entry name" value="PYRANOSE 2-OXIDASE"/>
    <property type="match status" value="1"/>
</dbReference>
<dbReference type="GO" id="GO:0050660">
    <property type="term" value="F:flavin adenine dinucleotide binding"/>
    <property type="evidence" value="ECO:0007669"/>
    <property type="project" value="InterPro"/>
</dbReference>
<dbReference type="PANTHER" id="PTHR42784:SF1">
    <property type="entry name" value="PYRANOSE 2-OXIDASE"/>
    <property type="match status" value="1"/>
</dbReference>
<dbReference type="EMBL" id="PXOH01000005">
    <property type="protein sequence ID" value="PSF38260.1"/>
    <property type="molecule type" value="Genomic_DNA"/>
</dbReference>
<dbReference type="OrthoDB" id="9787779at2"/>
<sequence>METQFDVVIIGSGAGGSPIAHTLVQAGKSVLILEKGPLLKPQYQNADGLSDFKRDELFSDGPAKRITHNVANKGEAFYSSHIEPDINDEPHIYEEADGRELATIEGYTAQVVGGGTQLYGAVSLRFSPLDFRLQSFNAGRGDLVNDPNGDVQTEARDWPISYDELEPYYVKAEQLVGINGTAPNQLKPFSKDNYQPPLEPNPISRYAKTGMEWLGKNTSNRESVLPYRTPLAVITRDHAPSGRKVPSDPETIKTSYVNRYGCPLGLKSNTWVSLLSPIANSSNFEIRPNCCVTRLECQGDKVSRVVYLDPSGKERVVEGKIVIVACSAIESIRLLKISALSDSEFDRRINQNDLLGKYFLTHCFGGASAIMPDRSDKSKALDADWAIDCCATEEFLKSKGIWAGGAIYNNTSDRALPISLGRTHRSTDLDTLWKGFIEDTSLVGDNLAQFLDNTIGRGLSVSFMANQLPLKTNRIELHPTVKDKWGRPVAYIRKIWHPHDQYLMSTLAQCCGDVLRFGVDPAGGGFQIEGQGGVYQAPNGLARIANHILGGARFGSDRNDSVLDPFCRAWDFDNLYVTDGSFMPTSGGANPTLTIQANSFRIADELLKRL</sequence>